<dbReference type="InterPro" id="IPR050429">
    <property type="entry name" value="PTS_Glucose_EIICBA"/>
</dbReference>
<keyword evidence="6 9" id="KW-0812">Transmembrane</keyword>
<evidence type="ECO:0000256" key="2">
    <source>
        <dbReference type="ARBA" id="ARBA00022448"/>
    </source>
</evidence>
<dbReference type="EMBL" id="AZFX01000001">
    <property type="protein sequence ID" value="KRM13940.1"/>
    <property type="molecule type" value="Genomic_DNA"/>
</dbReference>
<evidence type="ECO:0000256" key="6">
    <source>
        <dbReference type="ARBA" id="ARBA00022692"/>
    </source>
</evidence>
<dbReference type="PANTHER" id="PTHR30009">
    <property type="entry name" value="CYTOCHROME C-TYPE SYNTHESIS PROTEIN AND PTS TRANSMEMBRANE COMPONENT"/>
    <property type="match status" value="1"/>
</dbReference>
<feature type="transmembrane region" description="Helical" evidence="9">
    <location>
        <begin position="37"/>
        <end position="59"/>
    </location>
</feature>
<keyword evidence="3" id="KW-1003">Cell membrane</keyword>
<reference evidence="11 12" key="1">
    <citation type="journal article" date="2015" name="Genome Announc.">
        <title>Expanding the biotechnology potential of lactobacilli through comparative genomics of 213 strains and associated genera.</title>
        <authorList>
            <person name="Sun Z."/>
            <person name="Harris H.M."/>
            <person name="McCann A."/>
            <person name="Guo C."/>
            <person name="Argimon S."/>
            <person name="Zhang W."/>
            <person name="Yang X."/>
            <person name="Jeffery I.B."/>
            <person name="Cooney J.C."/>
            <person name="Kagawa T.F."/>
            <person name="Liu W."/>
            <person name="Song Y."/>
            <person name="Salvetti E."/>
            <person name="Wrobel A."/>
            <person name="Rasinkangas P."/>
            <person name="Parkhill J."/>
            <person name="Rea M.C."/>
            <person name="O'Sullivan O."/>
            <person name="Ritari J."/>
            <person name="Douillard F.P."/>
            <person name="Paul Ross R."/>
            <person name="Yang R."/>
            <person name="Briner A.E."/>
            <person name="Felis G.E."/>
            <person name="de Vos W.M."/>
            <person name="Barrangou R."/>
            <person name="Klaenhammer T.R."/>
            <person name="Caufield P.W."/>
            <person name="Cui Y."/>
            <person name="Zhang H."/>
            <person name="O'Toole P.W."/>
        </authorList>
    </citation>
    <scope>NUCLEOTIDE SEQUENCE [LARGE SCALE GENOMIC DNA]</scope>
    <source>
        <strain evidence="11 12">DSM 17758</strain>
    </source>
</reference>
<evidence type="ECO:0000256" key="9">
    <source>
        <dbReference type="SAM" id="Phobius"/>
    </source>
</evidence>
<dbReference type="PANTHER" id="PTHR30009:SF4">
    <property type="entry name" value="PTS SYSTEM N-ACETYLGLUCOSAMINE-SPECIFIC EIICBA COMPONENT"/>
    <property type="match status" value="1"/>
</dbReference>
<keyword evidence="2" id="KW-0813">Transport</keyword>
<feature type="transmembrane region" description="Helical" evidence="9">
    <location>
        <begin position="7"/>
        <end position="25"/>
    </location>
</feature>
<dbReference type="GO" id="GO:0005886">
    <property type="term" value="C:plasma membrane"/>
    <property type="evidence" value="ECO:0007669"/>
    <property type="project" value="UniProtKB-SubCell"/>
</dbReference>
<feature type="domain" description="PTS EIIC type-1" evidence="10">
    <location>
        <begin position="1"/>
        <end position="122"/>
    </location>
</feature>
<feature type="transmembrane region" description="Helical" evidence="9">
    <location>
        <begin position="102"/>
        <end position="121"/>
    </location>
</feature>
<evidence type="ECO:0000259" key="10">
    <source>
        <dbReference type="PROSITE" id="PS51103"/>
    </source>
</evidence>
<accession>A0A0R1WCW5</accession>
<dbReference type="GO" id="GO:0009401">
    <property type="term" value="P:phosphoenolpyruvate-dependent sugar phosphotransferase system"/>
    <property type="evidence" value="ECO:0007669"/>
    <property type="project" value="UniProtKB-KW"/>
</dbReference>
<dbReference type="STRING" id="1423735.FC15_GL000044"/>
<evidence type="ECO:0000313" key="12">
    <source>
        <dbReference type="Proteomes" id="UP000051315"/>
    </source>
</evidence>
<evidence type="ECO:0000256" key="5">
    <source>
        <dbReference type="ARBA" id="ARBA00022683"/>
    </source>
</evidence>
<proteinExistence type="predicted"/>
<keyword evidence="8 9" id="KW-0472">Membrane</keyword>
<comment type="subcellular location">
    <subcellularLocation>
        <location evidence="1">Cell membrane</location>
        <topology evidence="1">Multi-pass membrane protein</topology>
    </subcellularLocation>
</comment>
<gene>
    <name evidence="11" type="ORF">FC15_GL000044</name>
</gene>
<dbReference type="AlphaFoldDB" id="A0A0R1WCW5"/>
<organism evidence="11 12">
    <name type="scientific">Lapidilactobacillus concavus DSM 17758</name>
    <dbReference type="NCBI Taxonomy" id="1423735"/>
    <lineage>
        <taxon>Bacteria</taxon>
        <taxon>Bacillati</taxon>
        <taxon>Bacillota</taxon>
        <taxon>Bacilli</taxon>
        <taxon>Lactobacillales</taxon>
        <taxon>Lactobacillaceae</taxon>
        <taxon>Lapidilactobacillus</taxon>
    </lineage>
</organism>
<dbReference type="PROSITE" id="PS51103">
    <property type="entry name" value="PTS_EIIC_TYPE_1"/>
    <property type="match status" value="1"/>
</dbReference>
<dbReference type="InterPro" id="IPR003352">
    <property type="entry name" value="PTS_EIIC"/>
</dbReference>
<feature type="transmembrane region" description="Helical" evidence="9">
    <location>
        <begin position="66"/>
        <end position="82"/>
    </location>
</feature>
<keyword evidence="5" id="KW-0598">Phosphotransferase system</keyword>
<evidence type="ECO:0000256" key="1">
    <source>
        <dbReference type="ARBA" id="ARBA00004651"/>
    </source>
</evidence>
<keyword evidence="7 9" id="KW-1133">Transmembrane helix</keyword>
<dbReference type="GO" id="GO:0015764">
    <property type="term" value="P:N-acetylglucosamine transport"/>
    <property type="evidence" value="ECO:0007669"/>
    <property type="project" value="TreeGrafter"/>
</dbReference>
<evidence type="ECO:0000256" key="4">
    <source>
        <dbReference type="ARBA" id="ARBA00022597"/>
    </source>
</evidence>
<sequence length="122" mass="12141">MGRSLQLPVAGLPAAALIVGVGNWWDSIHPDAVSAFLQAGGNAILGQLALLFAVGLALGMSKDKDGAAALAGVVAYFVPVSVLSADTVAKLKGIKLTAVDPAFSHITNNVLIGIIAGLIAAA</sequence>
<evidence type="ECO:0000313" key="11">
    <source>
        <dbReference type="EMBL" id="KRM13940.1"/>
    </source>
</evidence>
<dbReference type="Pfam" id="PF02378">
    <property type="entry name" value="PTS_EIIC"/>
    <property type="match status" value="1"/>
</dbReference>
<dbReference type="PATRIC" id="fig|1423735.3.peg.44"/>
<protein>
    <recommendedName>
        <fullName evidence="10">PTS EIIC type-1 domain-containing protein</fullName>
    </recommendedName>
</protein>
<name>A0A0R1WCW5_9LACO</name>
<dbReference type="Proteomes" id="UP000051315">
    <property type="component" value="Unassembled WGS sequence"/>
</dbReference>
<evidence type="ECO:0000256" key="3">
    <source>
        <dbReference type="ARBA" id="ARBA00022475"/>
    </source>
</evidence>
<dbReference type="GO" id="GO:0090563">
    <property type="term" value="F:protein-phosphocysteine-sugar phosphotransferase activity"/>
    <property type="evidence" value="ECO:0007669"/>
    <property type="project" value="TreeGrafter"/>
</dbReference>
<dbReference type="InterPro" id="IPR013013">
    <property type="entry name" value="PTS_EIIC_1"/>
</dbReference>
<keyword evidence="12" id="KW-1185">Reference proteome</keyword>
<dbReference type="GO" id="GO:0008982">
    <property type="term" value="F:protein-N(PI)-phosphohistidine-sugar phosphotransferase activity"/>
    <property type="evidence" value="ECO:0007669"/>
    <property type="project" value="InterPro"/>
</dbReference>
<evidence type="ECO:0000256" key="7">
    <source>
        <dbReference type="ARBA" id="ARBA00022989"/>
    </source>
</evidence>
<keyword evidence="4" id="KW-0762">Sugar transport</keyword>
<evidence type="ECO:0000256" key="8">
    <source>
        <dbReference type="ARBA" id="ARBA00023136"/>
    </source>
</evidence>
<comment type="caution">
    <text evidence="11">The sequence shown here is derived from an EMBL/GenBank/DDBJ whole genome shotgun (WGS) entry which is preliminary data.</text>
</comment>